<dbReference type="EMBL" id="CAKKTJ010000330">
    <property type="protein sequence ID" value="CAH0481805.1"/>
    <property type="molecule type" value="Genomic_DNA"/>
</dbReference>
<organism evidence="2 3">
    <name type="scientific">Peronospora belbahrii</name>
    <dbReference type="NCBI Taxonomy" id="622444"/>
    <lineage>
        <taxon>Eukaryota</taxon>
        <taxon>Sar</taxon>
        <taxon>Stramenopiles</taxon>
        <taxon>Oomycota</taxon>
        <taxon>Peronosporomycetes</taxon>
        <taxon>Peronosporales</taxon>
        <taxon>Peronosporaceae</taxon>
        <taxon>Peronospora</taxon>
    </lineage>
</organism>
<sequence length="167" mass="19092">MVRVPGSSGDPEYHRSPDRQSFVRNIDYGKIKEEDQLNLIEKPLSPLQDDQVKLLNHAHPFNFVNDGDLYQAEGWQMDQTAYEFDWNELNALLLNDPVLMIMKPKADQTVERSSITPTPMTSTLNEIRQLMQLLQVAGFTAGSFEAHRLLDCDKDQVMNAARSLDEK</sequence>
<comment type="caution">
    <text evidence="2">The sequence shown here is derived from an EMBL/GenBank/DDBJ whole genome shotgun (WGS) entry which is preliminary data.</text>
</comment>
<name>A0AAU9L8B4_9STRA</name>
<dbReference type="Proteomes" id="UP001160483">
    <property type="component" value="Unassembled WGS sequence"/>
</dbReference>
<proteinExistence type="predicted"/>
<evidence type="ECO:0000313" key="3">
    <source>
        <dbReference type="Proteomes" id="UP001160483"/>
    </source>
</evidence>
<accession>A0AAU9L8B4</accession>
<evidence type="ECO:0000256" key="1">
    <source>
        <dbReference type="SAM" id="MobiDB-lite"/>
    </source>
</evidence>
<dbReference type="AlphaFoldDB" id="A0AAU9L8B4"/>
<evidence type="ECO:0000313" key="2">
    <source>
        <dbReference type="EMBL" id="CAH0481805.1"/>
    </source>
</evidence>
<feature type="region of interest" description="Disordered" evidence="1">
    <location>
        <begin position="1"/>
        <end position="21"/>
    </location>
</feature>
<gene>
    <name evidence="2" type="ORF">PBS003_LOCUS8410</name>
</gene>
<reference evidence="2" key="1">
    <citation type="submission" date="2021-11" db="EMBL/GenBank/DDBJ databases">
        <authorList>
            <person name="Islam A."/>
            <person name="Islam S."/>
            <person name="Flora M.S."/>
            <person name="Rahman M."/>
            <person name="Ziaur R.M."/>
            <person name="Epstein J.H."/>
            <person name="Hassan M."/>
            <person name="Klassen M."/>
            <person name="Woodard K."/>
            <person name="Webb A."/>
            <person name="Webby R.J."/>
            <person name="El Zowalaty M.E."/>
        </authorList>
    </citation>
    <scope>NUCLEOTIDE SEQUENCE</scope>
    <source>
        <strain evidence="2">Pbs3</strain>
    </source>
</reference>
<evidence type="ECO:0008006" key="4">
    <source>
        <dbReference type="Google" id="ProtNLM"/>
    </source>
</evidence>
<protein>
    <recommendedName>
        <fullName evidence="4">UBA domain-containing protein</fullName>
    </recommendedName>
</protein>